<sequence>MTDYSPEDVVIHQEFGEGTIRCINSKIIEIEFAEETKQLHFEVLIQANLIEHKNSR</sequence>
<name>U1X5R5_ANEAE</name>
<protein>
    <submittedName>
        <fullName evidence="1">Uncharacterized protein</fullName>
    </submittedName>
</protein>
<dbReference type="EMBL" id="AWSJ01000110">
    <property type="protein sequence ID" value="ERI10295.1"/>
    <property type="molecule type" value="Genomic_DNA"/>
</dbReference>
<organism evidence="1 2">
    <name type="scientific">Aneurinibacillus aneurinilyticus ATCC 12856</name>
    <dbReference type="NCBI Taxonomy" id="649747"/>
    <lineage>
        <taxon>Bacteria</taxon>
        <taxon>Bacillati</taxon>
        <taxon>Bacillota</taxon>
        <taxon>Bacilli</taxon>
        <taxon>Bacillales</taxon>
        <taxon>Paenibacillaceae</taxon>
        <taxon>Aneurinibacillus group</taxon>
        <taxon>Aneurinibacillus</taxon>
    </lineage>
</organism>
<comment type="caution">
    <text evidence="1">The sequence shown here is derived from an EMBL/GenBank/DDBJ whole genome shotgun (WGS) entry which is preliminary data.</text>
</comment>
<gene>
    <name evidence="1" type="ORF">HMPREF0083_01641</name>
</gene>
<proteinExistence type="predicted"/>
<accession>U1X5R5</accession>
<dbReference type="AlphaFoldDB" id="U1X5R5"/>
<keyword evidence="2" id="KW-1185">Reference proteome</keyword>
<evidence type="ECO:0000313" key="1">
    <source>
        <dbReference type="EMBL" id="ERI10295.1"/>
    </source>
</evidence>
<dbReference type="HOGENOM" id="CLU_3003988_0_0_9"/>
<dbReference type="Proteomes" id="UP000016511">
    <property type="component" value="Unassembled WGS sequence"/>
</dbReference>
<evidence type="ECO:0000313" key="2">
    <source>
        <dbReference type="Proteomes" id="UP000016511"/>
    </source>
</evidence>
<dbReference type="PATRIC" id="fig|649747.3.peg.1485"/>
<reference evidence="1 2" key="1">
    <citation type="submission" date="2013-08" db="EMBL/GenBank/DDBJ databases">
        <authorList>
            <person name="Weinstock G."/>
            <person name="Sodergren E."/>
            <person name="Wylie T."/>
            <person name="Fulton L."/>
            <person name="Fulton R."/>
            <person name="Fronick C."/>
            <person name="O'Laughlin M."/>
            <person name="Godfrey J."/>
            <person name="Miner T."/>
            <person name="Herter B."/>
            <person name="Appelbaum E."/>
            <person name="Cordes M."/>
            <person name="Lek S."/>
            <person name="Wollam A."/>
            <person name="Pepin K.H."/>
            <person name="Palsikar V.B."/>
            <person name="Mitreva M."/>
            <person name="Wilson R.K."/>
        </authorList>
    </citation>
    <scope>NUCLEOTIDE SEQUENCE [LARGE SCALE GENOMIC DNA]</scope>
    <source>
        <strain evidence="1 2">ATCC 12856</strain>
    </source>
</reference>